<organism evidence="1">
    <name type="scientific">Cuerna arida</name>
    <dbReference type="NCBI Taxonomy" id="1464854"/>
    <lineage>
        <taxon>Eukaryota</taxon>
        <taxon>Metazoa</taxon>
        <taxon>Ecdysozoa</taxon>
        <taxon>Arthropoda</taxon>
        <taxon>Hexapoda</taxon>
        <taxon>Insecta</taxon>
        <taxon>Pterygota</taxon>
        <taxon>Neoptera</taxon>
        <taxon>Paraneoptera</taxon>
        <taxon>Hemiptera</taxon>
        <taxon>Auchenorrhyncha</taxon>
        <taxon>Membracoidea</taxon>
        <taxon>Cicadellidae</taxon>
        <taxon>Cicadellinae</taxon>
        <taxon>Proconiini</taxon>
        <taxon>Cuerna</taxon>
    </lineage>
</organism>
<name>A0A1B6F344_9HEMI</name>
<evidence type="ECO:0000313" key="1">
    <source>
        <dbReference type="EMBL" id="JAS44577.1"/>
    </source>
</evidence>
<protein>
    <submittedName>
        <fullName evidence="1">Uncharacterized protein</fullName>
    </submittedName>
</protein>
<feature type="non-terminal residue" evidence="1">
    <location>
        <position position="1"/>
    </location>
</feature>
<accession>A0A1B6F344</accession>
<gene>
    <name evidence="1" type="ORF">g.32396</name>
</gene>
<sequence>EIIAMVKERAIGVSMPMISLILPRVADVDILHLQMPCLPITMDMTEVEGVSLPDSNTHLPPVVYGEPEVTAHCLNHLTQGVVCYVQKVTFQVRKEVINSISTNRTRTDDFNKNWHRVEMTRYYHYHCAPGINVSQKVIYSIVLYRSRTSTNIYSDNEMEPDSYMMKLRIALKEFSIPEIPAF</sequence>
<proteinExistence type="predicted"/>
<reference evidence="1" key="1">
    <citation type="submission" date="2015-11" db="EMBL/GenBank/DDBJ databases">
        <title>De novo transcriptome assembly of four potential Pierce s Disease insect vectors from Arizona vineyards.</title>
        <authorList>
            <person name="Tassone E.E."/>
        </authorList>
    </citation>
    <scope>NUCLEOTIDE SEQUENCE</scope>
</reference>
<dbReference type="AlphaFoldDB" id="A0A1B6F344"/>
<dbReference type="EMBL" id="GECZ01025192">
    <property type="protein sequence ID" value="JAS44577.1"/>
    <property type="molecule type" value="Transcribed_RNA"/>
</dbReference>